<comment type="caution">
    <text evidence="2">The sequence shown here is derived from an EMBL/GenBank/DDBJ whole genome shotgun (WGS) entry which is preliminary data.</text>
</comment>
<dbReference type="eggNOG" id="COG5321">
    <property type="taxonomic scope" value="Bacteria"/>
</dbReference>
<keyword evidence="3" id="KW-1185">Reference proteome</keyword>
<dbReference type="AlphaFoldDB" id="A0A0A3HQ58"/>
<keyword evidence="1" id="KW-0175">Coiled coil</keyword>
<name>A0A0A3HQ58_9BACL</name>
<dbReference type="EMBL" id="JPVO01000054">
    <property type="protein sequence ID" value="KGR74711.1"/>
    <property type="molecule type" value="Genomic_DNA"/>
</dbReference>
<dbReference type="Proteomes" id="UP000030408">
    <property type="component" value="Unassembled WGS sequence"/>
</dbReference>
<gene>
    <name evidence="2" type="ORF">CD33_16655</name>
</gene>
<accession>A0A0A3HQ58</accession>
<feature type="coiled-coil region" evidence="1">
    <location>
        <begin position="99"/>
        <end position="154"/>
    </location>
</feature>
<evidence type="ECO:0000313" key="2">
    <source>
        <dbReference type="EMBL" id="KGR74711.1"/>
    </source>
</evidence>
<protein>
    <recommendedName>
        <fullName evidence="4">MmcB family DNA repair protein</fullName>
    </recommendedName>
</protein>
<sequence>MLTGKDETSIRVIDALNSGEKVKNIPTIFNISLDQSKRLSRFTHLLALGKEYLSEEAYNNLLHLGLRALSIAELFKQSDWIGIEDILSVVDEQTTRNDLKRFKAALYEKRERIEEYQKEVNKTVKSLELKNDIIKKQRDELLKLKAEVDSTAEDFQKFPSDARKFLLEHVGIYDGQFVLIKKIDSIWHRKLKKLNITKYDENYYIHRITDIEHLVEEWHSRKKNRGRTEWCIDVEEKRAANSFYDFSSTPYYRNGQSLVPKNLTEQMKKLENDILQNEQTIFSEQATFNQFVKQSVSTFIEKVEKTDYLSAKDLKKHGELQEKSAKWLYTRGYMVATEVVLPNGRRADVIGINADGQVTIIEVKVSAQDFLSDDKWKEYMAYSDEYYFCLDHDYRLLSSHKNAAGFLIEHKNGIKLIASSKLEHSCAEREQILFTVGRALSKKAIYGY</sequence>
<evidence type="ECO:0008006" key="4">
    <source>
        <dbReference type="Google" id="ProtNLM"/>
    </source>
</evidence>
<reference evidence="2 3" key="1">
    <citation type="submission" date="2014-02" db="EMBL/GenBank/DDBJ databases">
        <title>Draft genome sequence of Lysinibacillus sinduriensis JCM 15800.</title>
        <authorList>
            <person name="Zhang F."/>
            <person name="Wang G."/>
            <person name="Zhang L."/>
        </authorList>
    </citation>
    <scope>NUCLEOTIDE SEQUENCE [LARGE SCALE GENOMIC DNA]</scope>
    <source>
        <strain evidence="2 3">JCM 15800</strain>
    </source>
</reference>
<evidence type="ECO:0000313" key="3">
    <source>
        <dbReference type="Proteomes" id="UP000030408"/>
    </source>
</evidence>
<proteinExistence type="predicted"/>
<organism evidence="2 3">
    <name type="scientific">Ureibacillus sinduriensis BLB-1 = JCM 15800</name>
    <dbReference type="NCBI Taxonomy" id="1384057"/>
    <lineage>
        <taxon>Bacteria</taxon>
        <taxon>Bacillati</taxon>
        <taxon>Bacillota</taxon>
        <taxon>Bacilli</taxon>
        <taxon>Bacillales</taxon>
        <taxon>Caryophanaceae</taxon>
        <taxon>Ureibacillus</taxon>
    </lineage>
</organism>
<evidence type="ECO:0000256" key="1">
    <source>
        <dbReference type="SAM" id="Coils"/>
    </source>
</evidence>
<dbReference type="InterPro" id="IPR009394">
    <property type="entry name" value="MmcB-like"/>
</dbReference>
<dbReference type="OrthoDB" id="2828561at2"/>
<dbReference type="Pfam" id="PF06319">
    <property type="entry name" value="MmcB-like"/>
    <property type="match status" value="1"/>
</dbReference>
<dbReference type="RefSeq" id="WP_036202223.1">
    <property type="nucleotide sequence ID" value="NZ_AVCY01000002.1"/>
</dbReference>